<dbReference type="InterPro" id="IPR000719">
    <property type="entry name" value="Prot_kinase_dom"/>
</dbReference>
<keyword evidence="3" id="KW-1185">Reference proteome</keyword>
<protein>
    <submittedName>
        <fullName evidence="2">Protein kinase family protein</fullName>
    </submittedName>
</protein>
<dbReference type="CDD" id="cd00180">
    <property type="entry name" value="PKc"/>
    <property type="match status" value="1"/>
</dbReference>
<dbReference type="GO" id="GO:0005524">
    <property type="term" value="F:ATP binding"/>
    <property type="evidence" value="ECO:0007669"/>
    <property type="project" value="InterPro"/>
</dbReference>
<dbReference type="GO" id="GO:0004674">
    <property type="term" value="F:protein serine/threonine kinase activity"/>
    <property type="evidence" value="ECO:0007669"/>
    <property type="project" value="TreeGrafter"/>
</dbReference>
<dbReference type="PANTHER" id="PTHR44329:SF260">
    <property type="entry name" value="PROTEIN KINASE DOMAIN-CONTAINING PROTEIN"/>
    <property type="match status" value="1"/>
</dbReference>
<reference evidence="2 3" key="1">
    <citation type="journal article" date="2018" name="Elife">
        <title>Discovery and characterization of a prevalent human gut bacterial enzyme sufficient for the inactivation of a family of plant toxins.</title>
        <authorList>
            <person name="Koppel N."/>
            <person name="Bisanz J.E."/>
            <person name="Pandelia M.E."/>
            <person name="Turnbaugh P.J."/>
            <person name="Balskus E.P."/>
        </authorList>
    </citation>
    <scope>NUCLEOTIDE SEQUENCE [LARGE SCALE GENOMIC DNA]</scope>
    <source>
        <strain evidence="2 3">3C</strain>
    </source>
</reference>
<dbReference type="InterPro" id="IPR011009">
    <property type="entry name" value="Kinase-like_dom_sf"/>
</dbReference>
<dbReference type="PANTHER" id="PTHR44329">
    <property type="entry name" value="SERINE/THREONINE-PROTEIN KINASE TNNI3K-RELATED"/>
    <property type="match status" value="1"/>
</dbReference>
<evidence type="ECO:0000313" key="3">
    <source>
        <dbReference type="Proteomes" id="UP000254000"/>
    </source>
</evidence>
<name>A0A369LXH3_9ACTN</name>
<dbReference type="Pfam" id="PF00069">
    <property type="entry name" value="Pkinase"/>
    <property type="match status" value="1"/>
</dbReference>
<dbReference type="GeneID" id="78360504"/>
<proteinExistence type="predicted"/>
<dbReference type="SUPFAM" id="SSF56112">
    <property type="entry name" value="Protein kinase-like (PK-like)"/>
    <property type="match status" value="1"/>
</dbReference>
<evidence type="ECO:0000313" key="2">
    <source>
        <dbReference type="EMBL" id="RDB62946.1"/>
    </source>
</evidence>
<dbReference type="AlphaFoldDB" id="A0A369LXH3"/>
<keyword evidence="2" id="KW-0808">Transferase</keyword>
<organism evidence="2 3">
    <name type="scientific">Gordonibacter pamelaeae</name>
    <dbReference type="NCBI Taxonomy" id="471189"/>
    <lineage>
        <taxon>Bacteria</taxon>
        <taxon>Bacillati</taxon>
        <taxon>Actinomycetota</taxon>
        <taxon>Coriobacteriia</taxon>
        <taxon>Eggerthellales</taxon>
        <taxon>Eggerthellaceae</taxon>
        <taxon>Gordonibacter</taxon>
    </lineage>
</organism>
<sequence length="255" mass="27561">MPRAAEFLVALPYRRFCGRSVQGYRLGRLAGIGGSGAVFDAVGPGGVPAALKLLRPLRPSYDLAAVWREVAPLSRVDHPALPAWRGIVRAGRAYFIVLERMPGDSLATWLFERRHVFGPVEVAGIGSQLADALVALHEAGAAHGDLRPANILYDGERVSLIDFGLSRQEEDGAEVFAAACAADIAGFADLVLYLRYSSFDSSRRGGSWRDELPLAPAQRRFLEEALAGADMLGSALSAREARTRFLDAFSSRCFT</sequence>
<accession>A0A369LXH3</accession>
<dbReference type="OrthoDB" id="3174611at2"/>
<dbReference type="EMBL" id="PPTS01000008">
    <property type="protein sequence ID" value="RDB62946.1"/>
    <property type="molecule type" value="Genomic_DNA"/>
</dbReference>
<dbReference type="RefSeq" id="WP_015539360.1">
    <property type="nucleotide sequence ID" value="NZ_CABMMS010000008.1"/>
</dbReference>
<comment type="caution">
    <text evidence="2">The sequence shown here is derived from an EMBL/GenBank/DDBJ whole genome shotgun (WGS) entry which is preliminary data.</text>
</comment>
<dbReference type="Proteomes" id="UP000254000">
    <property type="component" value="Unassembled WGS sequence"/>
</dbReference>
<dbReference type="InterPro" id="IPR051681">
    <property type="entry name" value="Ser/Thr_Kinases-Pseudokinases"/>
</dbReference>
<keyword evidence="2" id="KW-0418">Kinase</keyword>
<gene>
    <name evidence="2" type="ORF">C1877_12450</name>
</gene>
<feature type="domain" description="Protein kinase" evidence="1">
    <location>
        <begin position="24"/>
        <end position="255"/>
    </location>
</feature>
<evidence type="ECO:0000259" key="1">
    <source>
        <dbReference type="PROSITE" id="PS50011"/>
    </source>
</evidence>
<dbReference type="PROSITE" id="PS50011">
    <property type="entry name" value="PROTEIN_KINASE_DOM"/>
    <property type="match status" value="1"/>
</dbReference>
<dbReference type="Gene3D" id="1.10.510.10">
    <property type="entry name" value="Transferase(Phosphotransferase) domain 1"/>
    <property type="match status" value="1"/>
</dbReference>